<comment type="similarity">
    <text evidence="1">Belongs to the arrestin family.</text>
</comment>
<dbReference type="AlphaFoldDB" id="A0A210PE39"/>
<proteinExistence type="inferred from homology"/>
<dbReference type="InterPro" id="IPR011021">
    <property type="entry name" value="Arrestin-like_N"/>
</dbReference>
<dbReference type="Pfam" id="PF02752">
    <property type="entry name" value="Arrestin_C"/>
    <property type="match status" value="1"/>
</dbReference>
<dbReference type="Proteomes" id="UP000242188">
    <property type="component" value="Unassembled WGS sequence"/>
</dbReference>
<protein>
    <submittedName>
        <fullName evidence="4">Arrestin domain-containing protein 3</fullName>
    </submittedName>
</protein>
<name>A0A210PE39_MIZYE</name>
<evidence type="ECO:0000313" key="4">
    <source>
        <dbReference type="EMBL" id="OWF34734.1"/>
    </source>
</evidence>
<evidence type="ECO:0000259" key="3">
    <source>
        <dbReference type="SMART" id="SM01017"/>
    </source>
</evidence>
<feature type="region of interest" description="Disordered" evidence="2">
    <location>
        <begin position="390"/>
        <end position="409"/>
    </location>
</feature>
<dbReference type="PANTHER" id="PTHR11188:SF176">
    <property type="entry name" value="ARRESTIN DOMAIN-CONTAINING PROTEIN 1"/>
    <property type="match status" value="1"/>
</dbReference>
<dbReference type="InterPro" id="IPR050357">
    <property type="entry name" value="Arrestin_domain-protein"/>
</dbReference>
<evidence type="ECO:0000256" key="1">
    <source>
        <dbReference type="ARBA" id="ARBA00005298"/>
    </source>
</evidence>
<dbReference type="SUPFAM" id="SSF81296">
    <property type="entry name" value="E set domains"/>
    <property type="match status" value="2"/>
</dbReference>
<dbReference type="GO" id="GO:0005737">
    <property type="term" value="C:cytoplasm"/>
    <property type="evidence" value="ECO:0007669"/>
    <property type="project" value="TreeGrafter"/>
</dbReference>
<dbReference type="InterPro" id="IPR014756">
    <property type="entry name" value="Ig_E-set"/>
</dbReference>
<dbReference type="GO" id="GO:0015031">
    <property type="term" value="P:protein transport"/>
    <property type="evidence" value="ECO:0007669"/>
    <property type="project" value="TreeGrafter"/>
</dbReference>
<feature type="domain" description="Arrestin C-terminal-like" evidence="3">
    <location>
        <begin position="171"/>
        <end position="308"/>
    </location>
</feature>
<evidence type="ECO:0000313" key="5">
    <source>
        <dbReference type="Proteomes" id="UP000242188"/>
    </source>
</evidence>
<dbReference type="EMBL" id="NEDP02076750">
    <property type="protein sequence ID" value="OWF34734.1"/>
    <property type="molecule type" value="Genomic_DNA"/>
</dbReference>
<dbReference type="PANTHER" id="PTHR11188">
    <property type="entry name" value="ARRESTIN DOMAIN CONTAINING PROTEIN"/>
    <property type="match status" value="1"/>
</dbReference>
<accession>A0A210PE39</accession>
<dbReference type="InterPro" id="IPR014752">
    <property type="entry name" value="Arrestin-like_C"/>
</dbReference>
<evidence type="ECO:0000256" key="2">
    <source>
        <dbReference type="SAM" id="MobiDB-lite"/>
    </source>
</evidence>
<sequence>MKLTLFDIKFESQLGVFDAGSEIIGQIIINLERPMKMRRITIYFEGKGKSYWDVRSGKHTTKYRGHENYLNHTILVFGSGQSADNVIEHPAGHHVYPFTLPLPSTIPSSFEGRRGYVRYTCKANIDRPWKFDESTKRAFTVIRHLDLNTIPNILMPERLVEQETIQGCCCEEGKVKVTLGINKRGYVPGEHLVYDIEVENNSENTISFLSLELRQEATYTGYSDSLFSSGNPHYHQKVDTFNLVSGNLSIPQGATKTFHQASVVPSLPPSKLEGCQIVDIIYNVVLKVPCGWSTLKLVQGIIIGTIPARMPAYTPPTVPSAPDTEFSSIGPDPSMQPPAYTAPDEPPPSYAECVFGRVTIQDENDDEHTGGESSWAPAYPYYDWSRHSNQTYGGAQATVPRMAPPAYGD</sequence>
<keyword evidence="5" id="KW-1185">Reference proteome</keyword>
<dbReference type="InterPro" id="IPR011022">
    <property type="entry name" value="Arrestin_C-like"/>
</dbReference>
<dbReference type="OrthoDB" id="2333384at2759"/>
<reference evidence="4 5" key="1">
    <citation type="journal article" date="2017" name="Nat. Ecol. Evol.">
        <title>Scallop genome provides insights into evolution of bilaterian karyotype and development.</title>
        <authorList>
            <person name="Wang S."/>
            <person name="Zhang J."/>
            <person name="Jiao W."/>
            <person name="Li J."/>
            <person name="Xun X."/>
            <person name="Sun Y."/>
            <person name="Guo X."/>
            <person name="Huan P."/>
            <person name="Dong B."/>
            <person name="Zhang L."/>
            <person name="Hu X."/>
            <person name="Sun X."/>
            <person name="Wang J."/>
            <person name="Zhao C."/>
            <person name="Wang Y."/>
            <person name="Wang D."/>
            <person name="Huang X."/>
            <person name="Wang R."/>
            <person name="Lv J."/>
            <person name="Li Y."/>
            <person name="Zhang Z."/>
            <person name="Liu B."/>
            <person name="Lu W."/>
            <person name="Hui Y."/>
            <person name="Liang J."/>
            <person name="Zhou Z."/>
            <person name="Hou R."/>
            <person name="Li X."/>
            <person name="Liu Y."/>
            <person name="Li H."/>
            <person name="Ning X."/>
            <person name="Lin Y."/>
            <person name="Zhao L."/>
            <person name="Xing Q."/>
            <person name="Dou J."/>
            <person name="Li Y."/>
            <person name="Mao J."/>
            <person name="Guo H."/>
            <person name="Dou H."/>
            <person name="Li T."/>
            <person name="Mu C."/>
            <person name="Jiang W."/>
            <person name="Fu Q."/>
            <person name="Fu X."/>
            <person name="Miao Y."/>
            <person name="Liu J."/>
            <person name="Yu Q."/>
            <person name="Li R."/>
            <person name="Liao H."/>
            <person name="Li X."/>
            <person name="Kong Y."/>
            <person name="Jiang Z."/>
            <person name="Chourrout D."/>
            <person name="Li R."/>
            <person name="Bao Z."/>
        </authorList>
    </citation>
    <scope>NUCLEOTIDE SEQUENCE [LARGE SCALE GENOMIC DNA]</scope>
    <source>
        <strain evidence="4 5">PY_sf001</strain>
    </source>
</reference>
<dbReference type="Pfam" id="PF00339">
    <property type="entry name" value="Arrestin_N"/>
    <property type="match status" value="1"/>
</dbReference>
<gene>
    <name evidence="4" type="ORF">KP79_PYT14131</name>
</gene>
<dbReference type="STRING" id="6573.A0A210PE39"/>
<organism evidence="4 5">
    <name type="scientific">Mizuhopecten yessoensis</name>
    <name type="common">Japanese scallop</name>
    <name type="synonym">Patinopecten yessoensis</name>
    <dbReference type="NCBI Taxonomy" id="6573"/>
    <lineage>
        <taxon>Eukaryota</taxon>
        <taxon>Metazoa</taxon>
        <taxon>Spiralia</taxon>
        <taxon>Lophotrochozoa</taxon>
        <taxon>Mollusca</taxon>
        <taxon>Bivalvia</taxon>
        <taxon>Autobranchia</taxon>
        <taxon>Pteriomorphia</taxon>
        <taxon>Pectinida</taxon>
        <taxon>Pectinoidea</taxon>
        <taxon>Pectinidae</taxon>
        <taxon>Mizuhopecten</taxon>
    </lineage>
</organism>
<dbReference type="SMART" id="SM01017">
    <property type="entry name" value="Arrestin_C"/>
    <property type="match status" value="1"/>
</dbReference>
<comment type="caution">
    <text evidence="4">The sequence shown here is derived from an EMBL/GenBank/DDBJ whole genome shotgun (WGS) entry which is preliminary data.</text>
</comment>
<dbReference type="Gene3D" id="2.60.40.640">
    <property type="match status" value="2"/>
</dbReference>